<dbReference type="Gene3D" id="3.40.50.1390">
    <property type="entry name" value="Resolvase, N-terminal catalytic domain"/>
    <property type="match status" value="1"/>
</dbReference>
<proteinExistence type="predicted"/>
<comment type="caution">
    <text evidence="3">The sequence shown here is derived from an EMBL/GenBank/DDBJ whole genome shotgun (WGS) entry which is preliminary data.</text>
</comment>
<reference evidence="3 4" key="1">
    <citation type="submission" date="2023-07" db="EMBL/GenBank/DDBJ databases">
        <title>Genomic Encyclopedia of Type Strains, Phase IV (KMG-IV): sequencing the most valuable type-strain genomes for metagenomic binning, comparative biology and taxonomic classification.</title>
        <authorList>
            <person name="Goeker M."/>
        </authorList>
    </citation>
    <scope>NUCLEOTIDE SEQUENCE [LARGE SCALE GENOMIC DNA]</scope>
    <source>
        <strain evidence="3 4">DSM 15561</strain>
    </source>
</reference>
<evidence type="ECO:0000256" key="1">
    <source>
        <dbReference type="SAM" id="MobiDB-lite"/>
    </source>
</evidence>
<feature type="domain" description="Recombinase" evidence="2">
    <location>
        <begin position="366"/>
        <end position="497"/>
    </location>
</feature>
<organism evidence="3 4">
    <name type="scientific">Ancylobacter amanitiformis</name>
    <dbReference type="NCBI Taxonomy" id="217069"/>
    <lineage>
        <taxon>Bacteria</taxon>
        <taxon>Pseudomonadati</taxon>
        <taxon>Pseudomonadota</taxon>
        <taxon>Alphaproteobacteria</taxon>
        <taxon>Hyphomicrobiales</taxon>
        <taxon>Xanthobacteraceae</taxon>
        <taxon>Ancylobacter</taxon>
    </lineage>
</organism>
<dbReference type="SUPFAM" id="SSF53041">
    <property type="entry name" value="Resolvase-like"/>
    <property type="match status" value="1"/>
</dbReference>
<dbReference type="Pfam" id="PF00239">
    <property type="entry name" value="Resolvase"/>
    <property type="match status" value="1"/>
</dbReference>
<dbReference type="InterPro" id="IPR006119">
    <property type="entry name" value="Resolv_N"/>
</dbReference>
<dbReference type="InterPro" id="IPR011109">
    <property type="entry name" value="DNA_bind_recombinase_dom"/>
</dbReference>
<dbReference type="PROSITE" id="PS51737">
    <property type="entry name" value="RECOMBINASE_DNA_BIND"/>
    <property type="match status" value="1"/>
</dbReference>
<dbReference type="Proteomes" id="UP001235094">
    <property type="component" value="Unassembled WGS sequence"/>
</dbReference>
<evidence type="ECO:0000313" key="3">
    <source>
        <dbReference type="EMBL" id="MDQ0510717.1"/>
    </source>
</evidence>
<keyword evidence="4" id="KW-1185">Reference proteome</keyword>
<dbReference type="Gene3D" id="3.90.1750.20">
    <property type="entry name" value="Putative Large Serine Recombinase, Chain B, Domain 2"/>
    <property type="match status" value="1"/>
</dbReference>
<dbReference type="InterPro" id="IPR036162">
    <property type="entry name" value="Resolvase-like_N_sf"/>
</dbReference>
<sequence length="570" mass="64442">MFADALDLHMRRHGDTAKHLARVLEASAAQVDATALNLWRRGVKVPRASRSLAALELIERRYRLPPGYFRSKLPNGDRCTSAGTIAGISRAERRRLAWHLPHDFDRRPLREREEILEWVQRVVITGTTDYRRFQAAAMKQRYSIRFPGLLDQSARPRGLYRFCREEDGSLPDPDLASAALDAPPQLTEEMADLVRFKTATLMAFGYQRSGVWGEETASQKVEHLGLMFGALAASPSGAVHGFGVPLENLSFSLLVFPIVWDWYIQWRERRRGFYTAWEVDMLRIAAALSRFFRDAFGLEMYIRRLAKHGVRLVSITQELGDDPAQVMMRQVIALFDEYQSGENAKHVLRAMKENARQGFYNGSRLPLGFTLEEVEKRGHRTKKRIIVDPVEAELVRLMFDLYRQGDGTSGPMGIKEITKHLNAKGYRTRLGARYGVGTIHGILTNPVYVGEWSFNKRSSKTGQVKPQHEVIPISVPAILERRTFDKVQKALRAKSPHNTATGDLGSDPADGACLLRLLRQRHDVAHRHFEERQGLSLLQLLDLGPGRQVRLQGANGADGEARPSGHTPCR</sequence>
<dbReference type="PANTHER" id="PTHR30461">
    <property type="entry name" value="DNA-INVERTASE FROM LAMBDOID PROPHAGE"/>
    <property type="match status" value="1"/>
</dbReference>
<dbReference type="InterPro" id="IPR050639">
    <property type="entry name" value="SSR_resolvase"/>
</dbReference>
<dbReference type="EMBL" id="JAUSVR010000004">
    <property type="protein sequence ID" value="MDQ0510717.1"/>
    <property type="molecule type" value="Genomic_DNA"/>
</dbReference>
<feature type="region of interest" description="Disordered" evidence="1">
    <location>
        <begin position="551"/>
        <end position="570"/>
    </location>
</feature>
<name>A0ABU0LPT1_9HYPH</name>
<gene>
    <name evidence="3" type="ORF">QOZ99_001605</name>
</gene>
<dbReference type="Pfam" id="PF07508">
    <property type="entry name" value="Recombinase"/>
    <property type="match status" value="1"/>
</dbReference>
<protein>
    <recommendedName>
        <fullName evidence="2">Recombinase domain-containing protein</fullName>
    </recommendedName>
</protein>
<dbReference type="PANTHER" id="PTHR30461:SF23">
    <property type="entry name" value="DNA RECOMBINASE-RELATED"/>
    <property type="match status" value="1"/>
</dbReference>
<dbReference type="InterPro" id="IPR038109">
    <property type="entry name" value="DNA_bind_recomb_sf"/>
</dbReference>
<accession>A0ABU0LPT1</accession>
<evidence type="ECO:0000313" key="4">
    <source>
        <dbReference type="Proteomes" id="UP001235094"/>
    </source>
</evidence>
<evidence type="ECO:0000259" key="2">
    <source>
        <dbReference type="PROSITE" id="PS51737"/>
    </source>
</evidence>